<evidence type="ECO:0000313" key="5">
    <source>
        <dbReference type="Proteomes" id="UP000298652"/>
    </source>
</evidence>
<keyword evidence="5" id="KW-1185">Reference proteome</keyword>
<name>A0A4U6SZL2_SETVI</name>
<proteinExistence type="predicted"/>
<evidence type="ECO:0000256" key="2">
    <source>
        <dbReference type="SAM" id="SignalP"/>
    </source>
</evidence>
<dbReference type="PANTHER" id="PTHR33881">
    <property type="entry name" value="NEUROGENIC LOCUS NOTCH-LIKE PROTEIN"/>
    <property type="match status" value="1"/>
</dbReference>
<gene>
    <name evidence="4" type="ORF">SEVIR_9G248100v2</name>
</gene>
<dbReference type="PANTHER" id="PTHR33881:SF19">
    <property type="entry name" value="OS10G0419700 PROTEIN"/>
    <property type="match status" value="1"/>
</dbReference>
<feature type="chain" id="PRO_5020601696" description="EGF-like domain-containing protein" evidence="2">
    <location>
        <begin position="22"/>
        <end position="219"/>
    </location>
</feature>
<dbReference type="AlphaFoldDB" id="A0A4U6SZL2"/>
<organism evidence="4 5">
    <name type="scientific">Setaria viridis</name>
    <name type="common">Green bristlegrass</name>
    <name type="synonym">Setaria italica subsp. viridis</name>
    <dbReference type="NCBI Taxonomy" id="4556"/>
    <lineage>
        <taxon>Eukaryota</taxon>
        <taxon>Viridiplantae</taxon>
        <taxon>Streptophyta</taxon>
        <taxon>Embryophyta</taxon>
        <taxon>Tracheophyta</taxon>
        <taxon>Spermatophyta</taxon>
        <taxon>Magnoliopsida</taxon>
        <taxon>Liliopsida</taxon>
        <taxon>Poales</taxon>
        <taxon>Poaceae</taxon>
        <taxon>PACMAD clade</taxon>
        <taxon>Panicoideae</taxon>
        <taxon>Panicodae</taxon>
        <taxon>Paniceae</taxon>
        <taxon>Cenchrinae</taxon>
        <taxon>Setaria</taxon>
    </lineage>
</organism>
<dbReference type="OMA" id="GYTITRF"/>
<feature type="domain" description="EGF-like" evidence="3">
    <location>
        <begin position="26"/>
        <end position="75"/>
    </location>
</feature>
<reference evidence="4" key="1">
    <citation type="submission" date="2019-03" db="EMBL/GenBank/DDBJ databases">
        <title>WGS assembly of Setaria viridis.</title>
        <authorList>
            <person name="Huang P."/>
            <person name="Jenkins J."/>
            <person name="Grimwood J."/>
            <person name="Barry K."/>
            <person name="Healey A."/>
            <person name="Mamidi S."/>
            <person name="Sreedasyam A."/>
            <person name="Shu S."/>
            <person name="Feldman M."/>
            <person name="Wu J."/>
            <person name="Yu Y."/>
            <person name="Chen C."/>
            <person name="Johnson J."/>
            <person name="Rokhsar D."/>
            <person name="Baxter I."/>
            <person name="Schmutz J."/>
            <person name="Brutnell T."/>
            <person name="Kellogg E."/>
        </authorList>
    </citation>
    <scope>NUCLEOTIDE SEQUENCE [LARGE SCALE GENOMIC DNA]</scope>
</reference>
<sequence length="219" mass="22743">MAMVPVATLILALLACTKVAAEGPTICDTAKCGKGTCREMPGPIPLLTTSYNCTCDPGWTQPKLIGLIIPSAPCIIPDCPFDPSCFNLSLAPPKGIPITDPCVAINCGPGECKKGDGFSYSCECQPGYVNFLNLTAFPCVKNCVFGTDCSRLGIAPPPAPPPSTAPPPPGNHDSSAPPTGPKGNATALGPTIRVPQKLINSRRPHMIMNAIQRGFGLIC</sequence>
<dbReference type="Proteomes" id="UP000298652">
    <property type="component" value="Chromosome 9"/>
</dbReference>
<dbReference type="SMART" id="SM00181">
    <property type="entry name" value="EGF"/>
    <property type="match status" value="2"/>
</dbReference>
<feature type="signal peptide" evidence="2">
    <location>
        <begin position="1"/>
        <end position="21"/>
    </location>
</feature>
<dbReference type="EMBL" id="CM016560">
    <property type="protein sequence ID" value="TKV94041.1"/>
    <property type="molecule type" value="Genomic_DNA"/>
</dbReference>
<keyword evidence="2" id="KW-0732">Signal</keyword>
<dbReference type="Gramene" id="TKV94041">
    <property type="protein sequence ID" value="TKV94041"/>
    <property type="gene ID" value="SEVIR_9G248100v2"/>
</dbReference>
<dbReference type="InterPro" id="IPR000742">
    <property type="entry name" value="EGF"/>
</dbReference>
<feature type="region of interest" description="Disordered" evidence="1">
    <location>
        <begin position="156"/>
        <end position="192"/>
    </location>
</feature>
<feature type="domain" description="EGF-like" evidence="3">
    <location>
        <begin position="101"/>
        <end position="144"/>
    </location>
</feature>
<evidence type="ECO:0000313" key="4">
    <source>
        <dbReference type="EMBL" id="TKV94041.1"/>
    </source>
</evidence>
<evidence type="ECO:0000259" key="3">
    <source>
        <dbReference type="SMART" id="SM00181"/>
    </source>
</evidence>
<accession>A0A4U6SZL2</accession>
<protein>
    <recommendedName>
        <fullName evidence="3">EGF-like domain-containing protein</fullName>
    </recommendedName>
</protein>
<feature type="compositionally biased region" description="Pro residues" evidence="1">
    <location>
        <begin position="156"/>
        <end position="170"/>
    </location>
</feature>
<evidence type="ECO:0000256" key="1">
    <source>
        <dbReference type="SAM" id="MobiDB-lite"/>
    </source>
</evidence>